<reference evidence="2" key="1">
    <citation type="submission" date="2016-03" db="EMBL/GenBank/DDBJ databases">
        <authorList>
            <person name="Ray J."/>
            <person name="Price M."/>
            <person name="Deutschbauer A."/>
        </authorList>
    </citation>
    <scope>NUCLEOTIDE SEQUENCE [LARGE SCALE GENOMIC DNA]</scope>
    <source>
        <strain evidence="2">FW300-N1B4</strain>
    </source>
</reference>
<comment type="caution">
    <text evidence="1">The sequence shown here is derived from an EMBL/GenBank/DDBJ whole genome shotgun (WGS) entry which is preliminary data.</text>
</comment>
<gene>
    <name evidence="1" type="ORF">A1D17_20035</name>
</gene>
<evidence type="ECO:0000313" key="1">
    <source>
        <dbReference type="EMBL" id="KZN18335.1"/>
    </source>
</evidence>
<evidence type="ECO:0000313" key="2">
    <source>
        <dbReference type="Proteomes" id="UP000076489"/>
    </source>
</evidence>
<protein>
    <submittedName>
        <fullName evidence="1">Uncharacterized protein</fullName>
    </submittedName>
</protein>
<dbReference type="AlphaFoldDB" id="A0A166P3Q8"/>
<proteinExistence type="predicted"/>
<accession>A0A166P3Q8</accession>
<name>A0A166P3Q8_PSEFL</name>
<sequence>MYLRQLCSRIVVLVGNNGYCVFRLNRLRLLCLEVEAADGAKVQDLSVRSTMYDHEVVQVNQQWNAVVGHADGDKVFNADIGIVVCK</sequence>
<dbReference type="Proteomes" id="UP000076489">
    <property type="component" value="Unassembled WGS sequence"/>
</dbReference>
<reference evidence="1 2" key="2">
    <citation type="journal article" date="2018" name="Nature">
        <title>Mutant phenotypes for thousands of bacterial genes of unknown function.</title>
        <authorList>
            <person name="Price M.N."/>
            <person name="Wetmore K.M."/>
            <person name="Waters R.J."/>
            <person name="Callaghan M."/>
            <person name="Ray J."/>
            <person name="Liu H."/>
            <person name="Kuehl J.V."/>
            <person name="Melnyk R.A."/>
            <person name="Lamson J.S."/>
            <person name="Suh Y."/>
            <person name="Carlson H.K."/>
            <person name="Esquivel Z."/>
            <person name="Sadeeshkumar H."/>
            <person name="Chakraborty R."/>
            <person name="Zane G.M."/>
            <person name="Rubin B.E."/>
            <person name="Wall J.D."/>
            <person name="Visel A."/>
            <person name="Bristow J."/>
            <person name="Blow M.J."/>
            <person name="Arkin A.P."/>
            <person name="Deutschbauer A.M."/>
        </authorList>
    </citation>
    <scope>NUCLEOTIDE SEQUENCE [LARGE SCALE GENOMIC DNA]</scope>
    <source>
        <strain evidence="1 2">FW300-N1B4</strain>
    </source>
</reference>
<organism evidence="1 2">
    <name type="scientific">Pseudomonas fluorescens</name>
    <dbReference type="NCBI Taxonomy" id="294"/>
    <lineage>
        <taxon>Bacteria</taxon>
        <taxon>Pseudomonadati</taxon>
        <taxon>Pseudomonadota</taxon>
        <taxon>Gammaproteobacteria</taxon>
        <taxon>Pseudomonadales</taxon>
        <taxon>Pseudomonadaceae</taxon>
        <taxon>Pseudomonas</taxon>
    </lineage>
</organism>
<dbReference type="EMBL" id="LUKJ01000003">
    <property type="protein sequence ID" value="KZN18335.1"/>
    <property type="molecule type" value="Genomic_DNA"/>
</dbReference>